<evidence type="ECO:0000313" key="1">
    <source>
        <dbReference type="EMBL" id="RAH58031.1"/>
    </source>
</evidence>
<dbReference type="GeneID" id="37158679"/>
<dbReference type="Proteomes" id="UP000249526">
    <property type="component" value="Unassembled WGS sequence"/>
</dbReference>
<evidence type="ECO:0000313" key="2">
    <source>
        <dbReference type="Proteomes" id="UP000249526"/>
    </source>
</evidence>
<protein>
    <submittedName>
        <fullName evidence="1">Uncharacterized protein</fullName>
    </submittedName>
</protein>
<dbReference type="RefSeq" id="XP_025515953.1">
    <property type="nucleotide sequence ID" value="XM_025655277.1"/>
</dbReference>
<dbReference type="EMBL" id="KZ825061">
    <property type="protein sequence ID" value="RAH58031.1"/>
    <property type="molecule type" value="Genomic_DNA"/>
</dbReference>
<gene>
    <name evidence="1" type="ORF">BO85DRAFT_292444</name>
</gene>
<reference evidence="1 2" key="1">
    <citation type="submission" date="2018-02" db="EMBL/GenBank/DDBJ databases">
        <title>The genomes of Aspergillus section Nigri reveals drivers in fungal speciation.</title>
        <authorList>
            <consortium name="DOE Joint Genome Institute"/>
            <person name="Vesth T.C."/>
            <person name="Nybo J."/>
            <person name="Theobald S."/>
            <person name="Brandl J."/>
            <person name="Frisvad J.C."/>
            <person name="Nielsen K.F."/>
            <person name="Lyhne E.K."/>
            <person name="Kogle M.E."/>
            <person name="Kuo A."/>
            <person name="Riley R."/>
            <person name="Clum A."/>
            <person name="Nolan M."/>
            <person name="Lipzen A."/>
            <person name="Salamov A."/>
            <person name="Henrissat B."/>
            <person name="Wiebenga A."/>
            <person name="De vries R.P."/>
            <person name="Grigoriev I.V."/>
            <person name="Mortensen U.H."/>
            <person name="Andersen M.R."/>
            <person name="Baker S.E."/>
        </authorList>
    </citation>
    <scope>NUCLEOTIDE SEQUENCE [LARGE SCALE GENOMIC DNA]</scope>
    <source>
        <strain evidence="1 2">CBS 112811</strain>
    </source>
</reference>
<organism evidence="1 2">
    <name type="scientific">Aspergillus piperis CBS 112811</name>
    <dbReference type="NCBI Taxonomy" id="1448313"/>
    <lineage>
        <taxon>Eukaryota</taxon>
        <taxon>Fungi</taxon>
        <taxon>Dikarya</taxon>
        <taxon>Ascomycota</taxon>
        <taxon>Pezizomycotina</taxon>
        <taxon>Eurotiomycetes</taxon>
        <taxon>Eurotiomycetidae</taxon>
        <taxon>Eurotiales</taxon>
        <taxon>Aspergillaceae</taxon>
        <taxon>Aspergillus</taxon>
        <taxon>Aspergillus subgen. Circumdati</taxon>
    </lineage>
</organism>
<dbReference type="AlphaFoldDB" id="A0A8G1R0X5"/>
<keyword evidence="2" id="KW-1185">Reference proteome</keyword>
<accession>A0A8G1R0X5</accession>
<name>A0A8G1R0X5_9EURO</name>
<proteinExistence type="predicted"/>
<sequence length="226" mass="24367">MQVHILGASHYPLACTSVTVACVRTQMQSGDSGFDILIQGDQSVGWSLCPDSGLVWGWSVVCLCVLYVHSMCVRIPHTKPTYMHTYVDMSEANCKLDLQVSHYLPACLSVCDMVEELLFKLTTYDNRFILHLAGPLFLSRIRNLASPFSFLSNPSPTGACYGMHGYHGSFSGLVSAAAATTTTTAASLISPHLHACAGAYTIVNNLGTAHPPPLISIPKQATTYVL</sequence>